<keyword evidence="6 11" id="KW-0548">Nucleotidyltransferase</keyword>
<dbReference type="HAMAP" id="MF_00244">
    <property type="entry name" value="NaMN_adenylyltr"/>
    <property type="match status" value="1"/>
</dbReference>
<evidence type="ECO:0000313" key="13">
    <source>
        <dbReference type="EMBL" id="EFL51334.1"/>
    </source>
</evidence>
<proteinExistence type="inferred from homology"/>
<dbReference type="eggNOG" id="COG1057">
    <property type="taxonomic scope" value="Bacteria"/>
</dbReference>
<reference evidence="13 14" key="1">
    <citation type="submission" date="2010-08" db="EMBL/GenBank/DDBJ databases">
        <title>The draft genome of Desulfovibrio fructosovorans JJ.</title>
        <authorList>
            <consortium name="US DOE Joint Genome Institute (JGI-PGF)"/>
            <person name="Lucas S."/>
            <person name="Copeland A."/>
            <person name="Lapidus A."/>
            <person name="Cheng J.-F."/>
            <person name="Bruce D."/>
            <person name="Goodwin L."/>
            <person name="Pitluck S."/>
            <person name="Land M.L."/>
            <person name="Hauser L."/>
            <person name="Chang Y.-J."/>
            <person name="Jeffries C."/>
            <person name="Wall J.D."/>
            <person name="Stahl D.A."/>
            <person name="Arkin A.P."/>
            <person name="Dehal P."/>
            <person name="Stolyar S.M."/>
            <person name="Hazen T.C."/>
            <person name="Woyke T.J."/>
        </authorList>
    </citation>
    <scope>NUCLEOTIDE SEQUENCE [LARGE SCALE GENOMIC DNA]</scope>
    <source>
        <strain evidence="13 14">JJ</strain>
    </source>
</reference>
<evidence type="ECO:0000256" key="8">
    <source>
        <dbReference type="ARBA" id="ARBA00022840"/>
    </source>
</evidence>
<comment type="catalytic activity">
    <reaction evidence="10 11">
        <text>nicotinate beta-D-ribonucleotide + ATP + H(+) = deamido-NAD(+) + diphosphate</text>
        <dbReference type="Rhea" id="RHEA:22860"/>
        <dbReference type="ChEBI" id="CHEBI:15378"/>
        <dbReference type="ChEBI" id="CHEBI:30616"/>
        <dbReference type="ChEBI" id="CHEBI:33019"/>
        <dbReference type="ChEBI" id="CHEBI:57502"/>
        <dbReference type="ChEBI" id="CHEBI:58437"/>
        <dbReference type="EC" id="2.7.7.18"/>
    </reaction>
</comment>
<dbReference type="GO" id="GO:0009435">
    <property type="term" value="P:NAD+ biosynthetic process"/>
    <property type="evidence" value="ECO:0007669"/>
    <property type="project" value="UniProtKB-UniRule"/>
</dbReference>
<keyword evidence="9 11" id="KW-0520">NAD</keyword>
<dbReference type="InterPro" id="IPR014729">
    <property type="entry name" value="Rossmann-like_a/b/a_fold"/>
</dbReference>
<evidence type="ECO:0000256" key="10">
    <source>
        <dbReference type="ARBA" id="ARBA00048721"/>
    </source>
</evidence>
<evidence type="ECO:0000256" key="11">
    <source>
        <dbReference type="HAMAP-Rule" id="MF_00244"/>
    </source>
</evidence>
<evidence type="ECO:0000256" key="1">
    <source>
        <dbReference type="ARBA" id="ARBA00002324"/>
    </source>
</evidence>
<dbReference type="PANTHER" id="PTHR39321:SF3">
    <property type="entry name" value="PHOSPHOPANTETHEINE ADENYLYLTRANSFERASE"/>
    <property type="match status" value="1"/>
</dbReference>
<comment type="function">
    <text evidence="1 11">Catalyzes the reversible adenylation of nicotinate mononucleotide (NaMN) to nicotinic acid adenine dinucleotide (NaAD).</text>
</comment>
<evidence type="ECO:0000259" key="12">
    <source>
        <dbReference type="Pfam" id="PF01467"/>
    </source>
</evidence>
<dbReference type="EC" id="2.7.7.18" evidence="11"/>
<evidence type="ECO:0000256" key="3">
    <source>
        <dbReference type="ARBA" id="ARBA00009014"/>
    </source>
</evidence>
<dbReference type="GO" id="GO:0004515">
    <property type="term" value="F:nicotinate-nucleotide adenylyltransferase activity"/>
    <property type="evidence" value="ECO:0007669"/>
    <property type="project" value="UniProtKB-UniRule"/>
</dbReference>
<dbReference type="STRING" id="596151.DesfrDRAFT_2036"/>
<feature type="domain" description="Cytidyltransferase-like" evidence="12">
    <location>
        <begin position="8"/>
        <end position="191"/>
    </location>
</feature>
<dbReference type="AlphaFoldDB" id="E1JWN7"/>
<dbReference type="UniPathway" id="UPA00253">
    <property type="reaction ID" value="UER00332"/>
</dbReference>
<dbReference type="Gene3D" id="3.40.50.620">
    <property type="entry name" value="HUPs"/>
    <property type="match status" value="1"/>
</dbReference>
<protein>
    <recommendedName>
        <fullName evidence="11">Probable nicotinate-nucleotide adenylyltransferase</fullName>
        <ecNumber evidence="11">2.7.7.18</ecNumber>
    </recommendedName>
    <alternativeName>
        <fullName evidence="11">Deamido-NAD(+) diphosphorylase</fullName>
    </alternativeName>
    <alternativeName>
        <fullName evidence="11">Deamido-NAD(+) pyrophosphorylase</fullName>
    </alternativeName>
    <alternativeName>
        <fullName evidence="11">Nicotinate mononucleotide adenylyltransferase</fullName>
        <shortName evidence="11">NaMN adenylyltransferase</shortName>
    </alternativeName>
</protein>
<evidence type="ECO:0000256" key="9">
    <source>
        <dbReference type="ARBA" id="ARBA00023027"/>
    </source>
</evidence>
<gene>
    <name evidence="11" type="primary">nadD</name>
    <name evidence="13" type="ORF">DesfrDRAFT_2036</name>
</gene>
<dbReference type="EMBL" id="AECZ01000011">
    <property type="protein sequence ID" value="EFL51334.1"/>
    <property type="molecule type" value="Genomic_DNA"/>
</dbReference>
<dbReference type="NCBIfam" id="TIGR00482">
    <property type="entry name" value="nicotinate (nicotinamide) nucleotide adenylyltransferase"/>
    <property type="match status" value="1"/>
</dbReference>
<dbReference type="Pfam" id="PF01467">
    <property type="entry name" value="CTP_transf_like"/>
    <property type="match status" value="1"/>
</dbReference>
<comment type="similarity">
    <text evidence="3 11">Belongs to the NadD family.</text>
</comment>
<evidence type="ECO:0000256" key="6">
    <source>
        <dbReference type="ARBA" id="ARBA00022695"/>
    </source>
</evidence>
<dbReference type="PANTHER" id="PTHR39321">
    <property type="entry name" value="NICOTINATE-NUCLEOTIDE ADENYLYLTRANSFERASE-RELATED"/>
    <property type="match status" value="1"/>
</dbReference>
<dbReference type="SUPFAM" id="SSF52374">
    <property type="entry name" value="Nucleotidylyl transferase"/>
    <property type="match status" value="1"/>
</dbReference>
<keyword evidence="8 11" id="KW-0067">ATP-binding</keyword>
<name>E1JWN7_SOLFR</name>
<organism evidence="13 14">
    <name type="scientific">Solidesulfovibrio fructosivorans JJ]</name>
    <dbReference type="NCBI Taxonomy" id="596151"/>
    <lineage>
        <taxon>Bacteria</taxon>
        <taxon>Pseudomonadati</taxon>
        <taxon>Thermodesulfobacteriota</taxon>
        <taxon>Desulfovibrionia</taxon>
        <taxon>Desulfovibrionales</taxon>
        <taxon>Desulfovibrionaceae</taxon>
        <taxon>Solidesulfovibrio</taxon>
    </lineage>
</organism>
<keyword evidence="7 11" id="KW-0547">Nucleotide-binding</keyword>
<evidence type="ECO:0000256" key="5">
    <source>
        <dbReference type="ARBA" id="ARBA00022679"/>
    </source>
</evidence>
<comment type="pathway">
    <text evidence="2 11">Cofactor biosynthesis; NAD(+) biosynthesis; deamido-NAD(+) from nicotinate D-ribonucleotide: step 1/1.</text>
</comment>
<keyword evidence="5 11" id="KW-0808">Transferase</keyword>
<dbReference type="Proteomes" id="UP000006250">
    <property type="component" value="Unassembled WGS sequence"/>
</dbReference>
<evidence type="ECO:0000256" key="2">
    <source>
        <dbReference type="ARBA" id="ARBA00005019"/>
    </source>
</evidence>
<evidence type="ECO:0000313" key="14">
    <source>
        <dbReference type="Proteomes" id="UP000006250"/>
    </source>
</evidence>
<dbReference type="GO" id="GO:0005524">
    <property type="term" value="F:ATP binding"/>
    <property type="evidence" value="ECO:0007669"/>
    <property type="project" value="UniProtKB-KW"/>
</dbReference>
<comment type="caution">
    <text evidence="13">The sequence shown here is derived from an EMBL/GenBank/DDBJ whole genome shotgun (WGS) entry which is preliminary data.</text>
</comment>
<dbReference type="RefSeq" id="WP_005993530.1">
    <property type="nucleotide sequence ID" value="NZ_AECZ01000011.1"/>
</dbReference>
<dbReference type="InterPro" id="IPR005248">
    <property type="entry name" value="NadD/NMNAT"/>
</dbReference>
<dbReference type="CDD" id="cd02165">
    <property type="entry name" value="NMNAT"/>
    <property type="match status" value="1"/>
</dbReference>
<evidence type="ECO:0000256" key="7">
    <source>
        <dbReference type="ARBA" id="ARBA00022741"/>
    </source>
</evidence>
<keyword evidence="4 11" id="KW-0662">Pyridine nucleotide biosynthesis</keyword>
<dbReference type="NCBIfam" id="TIGR00125">
    <property type="entry name" value="cyt_tran_rel"/>
    <property type="match status" value="1"/>
</dbReference>
<accession>E1JWN7</accession>
<dbReference type="InterPro" id="IPR004821">
    <property type="entry name" value="Cyt_trans-like"/>
</dbReference>
<dbReference type="OrthoDB" id="5295945at2"/>
<sequence length="223" mass="24448">MTRPVIGIFGGTFNPVHIGHLRAAIEVAEALSLAGVEFVPAARPPHKSGEPMLDFELRLLLCRLAVEAVDGFRVNAMEADRPGPSYTCDTLAELREARPGEEFCFILGMGDLLGLATWKRGLQLGRMASLAVHAREGLGLEVFTVFLKSNAAAMGAAPTDDPAVWELPEGRHITFVPVARLDVSASDIRERWRQKKRIDGLLSEAVLRELKQREDALEAAWAR</sequence>
<evidence type="ECO:0000256" key="4">
    <source>
        <dbReference type="ARBA" id="ARBA00022642"/>
    </source>
</evidence>
<keyword evidence="14" id="KW-1185">Reference proteome</keyword>